<keyword evidence="7" id="KW-1185">Reference proteome</keyword>
<reference evidence="7" key="2">
    <citation type="submission" date="2013-04" db="EMBL/GenBank/DDBJ databases">
        <title>Genomic mechanisms accounting for the adaptation to parasitism in nematode-trapping fungi.</title>
        <authorList>
            <person name="Ahren D.G."/>
        </authorList>
    </citation>
    <scope>NUCLEOTIDE SEQUENCE [LARGE SCALE GENOMIC DNA]</scope>
    <source>
        <strain evidence="7">CBS 200.50</strain>
    </source>
</reference>
<feature type="domain" description="RNase III" evidence="5">
    <location>
        <begin position="67"/>
        <end position="156"/>
    </location>
</feature>
<evidence type="ECO:0000256" key="3">
    <source>
        <dbReference type="SAM" id="MobiDB-lite"/>
    </source>
</evidence>
<evidence type="ECO:0008006" key="8">
    <source>
        <dbReference type="Google" id="ProtNLM"/>
    </source>
</evidence>
<feature type="domain" description="DRBM" evidence="4">
    <location>
        <begin position="253"/>
        <end position="324"/>
    </location>
</feature>
<evidence type="ECO:0000313" key="6">
    <source>
        <dbReference type="EMBL" id="EPS38879.1"/>
    </source>
</evidence>
<dbReference type="GO" id="GO:0006396">
    <property type="term" value="P:RNA processing"/>
    <property type="evidence" value="ECO:0007669"/>
    <property type="project" value="InterPro"/>
</dbReference>
<dbReference type="InterPro" id="IPR014720">
    <property type="entry name" value="dsRBD_dom"/>
</dbReference>
<dbReference type="OrthoDB" id="2392202at2759"/>
<evidence type="ECO:0000313" key="7">
    <source>
        <dbReference type="Proteomes" id="UP000015100"/>
    </source>
</evidence>
<dbReference type="STRING" id="1284197.S8A7U1"/>
<dbReference type="eggNOG" id="ENOG502SWS4">
    <property type="taxonomic scope" value="Eukaryota"/>
</dbReference>
<dbReference type="SMART" id="SM00535">
    <property type="entry name" value="RIBOc"/>
    <property type="match status" value="1"/>
</dbReference>
<dbReference type="GO" id="GO:0003723">
    <property type="term" value="F:RNA binding"/>
    <property type="evidence" value="ECO:0007669"/>
    <property type="project" value="UniProtKB-UniRule"/>
</dbReference>
<dbReference type="HOGENOM" id="CLU_852636_0_0_1"/>
<dbReference type="OMA" id="AMMCKNN"/>
<evidence type="ECO:0000259" key="4">
    <source>
        <dbReference type="PROSITE" id="PS50137"/>
    </source>
</evidence>
<dbReference type="InterPro" id="IPR000999">
    <property type="entry name" value="RNase_III_dom"/>
</dbReference>
<dbReference type="InterPro" id="IPR036389">
    <property type="entry name" value="RNase_III_sf"/>
</dbReference>
<feature type="region of interest" description="Disordered" evidence="3">
    <location>
        <begin position="190"/>
        <end position="219"/>
    </location>
</feature>
<gene>
    <name evidence="6" type="ORF">H072_7392</name>
</gene>
<dbReference type="CDD" id="cd00593">
    <property type="entry name" value="RIBOc"/>
    <property type="match status" value="1"/>
</dbReference>
<dbReference type="PROSITE" id="PS50142">
    <property type="entry name" value="RNASE_3_2"/>
    <property type="match status" value="1"/>
</dbReference>
<dbReference type="Gene3D" id="1.10.1520.10">
    <property type="entry name" value="Ribonuclease III domain"/>
    <property type="match status" value="1"/>
</dbReference>
<evidence type="ECO:0000259" key="5">
    <source>
        <dbReference type="PROSITE" id="PS50142"/>
    </source>
</evidence>
<keyword evidence="1 2" id="KW-0694">RNA-binding</keyword>
<proteinExistence type="predicted"/>
<dbReference type="SUPFAM" id="SSF69065">
    <property type="entry name" value="RNase III domain-like"/>
    <property type="match status" value="1"/>
</dbReference>
<comment type="caution">
    <text evidence="6">The sequence shown here is derived from an EMBL/GenBank/DDBJ whole genome shotgun (WGS) entry which is preliminary data.</text>
</comment>
<dbReference type="SUPFAM" id="SSF54768">
    <property type="entry name" value="dsRNA-binding domain-like"/>
    <property type="match status" value="1"/>
</dbReference>
<dbReference type="AlphaFoldDB" id="S8A7U1"/>
<sequence length="326" mass="37061">MYTSSSRSPPQSRSTSPWYSRFPDLDPVEYLSRNWPPAILEIVDPELQRIAFLPRNTRSPLESTDVKHNGRAGYLGEGLLTALISDFLYTEFVEYSDDDLMAMRQALLDPVAISNLCQRVGLQSYLPGSPSDRRPDDHTLAMLFEAYIGGVYHDRGPSCYQDLREWFHFLIRPYAMMCKNNYDTYVDSHRSARDPGYSPSSSSRHGRGHASGHPDYALEDPRMIARPGTAAPGLGMYATASALDARGSRARGDYIKDLKEYCEKRRYKNLVYHDEDNGQNGDFIRWWSKVYIDGSFVGESTDWGNTKKEARAQASKVALNFLRNRP</sequence>
<dbReference type="Gene3D" id="3.30.160.20">
    <property type="match status" value="1"/>
</dbReference>
<dbReference type="EMBL" id="AQGS01000522">
    <property type="protein sequence ID" value="EPS38879.1"/>
    <property type="molecule type" value="Genomic_DNA"/>
</dbReference>
<dbReference type="GO" id="GO:0004525">
    <property type="term" value="F:ribonuclease III activity"/>
    <property type="evidence" value="ECO:0007669"/>
    <property type="project" value="InterPro"/>
</dbReference>
<reference evidence="6 7" key="1">
    <citation type="journal article" date="2013" name="PLoS Genet.">
        <title>Genomic mechanisms accounting for the adaptation to parasitism in nematode-trapping fungi.</title>
        <authorList>
            <person name="Meerupati T."/>
            <person name="Andersson K.M."/>
            <person name="Friman E."/>
            <person name="Kumar D."/>
            <person name="Tunlid A."/>
            <person name="Ahren D."/>
        </authorList>
    </citation>
    <scope>NUCLEOTIDE SEQUENCE [LARGE SCALE GENOMIC DNA]</scope>
    <source>
        <strain evidence="6 7">CBS 200.50</strain>
    </source>
</reference>
<name>S8A7U1_DACHA</name>
<dbReference type="Proteomes" id="UP000015100">
    <property type="component" value="Unassembled WGS sequence"/>
</dbReference>
<protein>
    <recommendedName>
        <fullName evidence="8">RNase III domain-containing protein</fullName>
    </recommendedName>
</protein>
<dbReference type="SMART" id="SM00358">
    <property type="entry name" value="DSRM"/>
    <property type="match status" value="1"/>
</dbReference>
<organism evidence="6 7">
    <name type="scientific">Dactylellina haptotyla (strain CBS 200.50)</name>
    <name type="common">Nematode-trapping fungus</name>
    <name type="synonym">Monacrosporium haptotylum</name>
    <dbReference type="NCBI Taxonomy" id="1284197"/>
    <lineage>
        <taxon>Eukaryota</taxon>
        <taxon>Fungi</taxon>
        <taxon>Dikarya</taxon>
        <taxon>Ascomycota</taxon>
        <taxon>Pezizomycotina</taxon>
        <taxon>Orbiliomycetes</taxon>
        <taxon>Orbiliales</taxon>
        <taxon>Orbiliaceae</taxon>
        <taxon>Dactylellina</taxon>
    </lineage>
</organism>
<accession>S8A7U1</accession>
<dbReference type="PROSITE" id="PS50137">
    <property type="entry name" value="DS_RBD"/>
    <property type="match status" value="1"/>
</dbReference>
<evidence type="ECO:0000256" key="2">
    <source>
        <dbReference type="PROSITE-ProRule" id="PRU00266"/>
    </source>
</evidence>
<dbReference type="Pfam" id="PF00636">
    <property type="entry name" value="Ribonuclease_3"/>
    <property type="match status" value="1"/>
</dbReference>
<feature type="compositionally biased region" description="Low complexity" evidence="3">
    <location>
        <begin position="194"/>
        <end position="203"/>
    </location>
</feature>
<evidence type="ECO:0000256" key="1">
    <source>
        <dbReference type="ARBA" id="ARBA00022884"/>
    </source>
</evidence>
<dbReference type="Pfam" id="PF00035">
    <property type="entry name" value="dsrm"/>
    <property type="match status" value="1"/>
</dbReference>